<comment type="caution">
    <text evidence="1">The sequence shown here is derived from an EMBL/GenBank/DDBJ whole genome shotgun (WGS) entry which is preliminary data.</text>
</comment>
<name>A0AA44U3T6_CUTAC</name>
<dbReference type="EMBL" id="LKVB01000005">
    <property type="protein sequence ID" value="PHJ27026.1"/>
    <property type="molecule type" value="Genomic_DNA"/>
</dbReference>
<protein>
    <submittedName>
        <fullName evidence="1">5'-nucleotidase</fullName>
    </submittedName>
</protein>
<dbReference type="RefSeq" id="WP_002521363.1">
    <property type="nucleotide sequence ID" value="NZ_CAJTKC010000005.1"/>
</dbReference>
<evidence type="ECO:0000313" key="1">
    <source>
        <dbReference type="EMBL" id="PHJ27026.1"/>
    </source>
</evidence>
<gene>
    <name evidence="1" type="ORF">APS60_07900</name>
</gene>
<dbReference type="Proteomes" id="UP000223982">
    <property type="component" value="Unassembled WGS sequence"/>
</dbReference>
<accession>A0AA44U3T6</accession>
<sequence>MTNVDAQKSPLPYLSQDIPMRTGTHVDFTSPVMMDQRFGWNFQPTGQVVGADSKCSPIEAGNNRPAHPPAVGGNVKLASFNMLSYFTDVGQDEPDCKAYVDHDSTPVSANSCLVRGAYTPKAFADQQAKIVTAINGLGADVVSLEEVENSVQITWHRGQSRDASLVHLVGALNKAAGSTGSTFLARPSCPRMKTSFARHLSTKWAR</sequence>
<dbReference type="AlphaFoldDB" id="A0AA44U3T6"/>
<reference evidence="1 2" key="1">
    <citation type="submission" date="2017-02" db="EMBL/GenBank/DDBJ databases">
        <title>Prevalence of linear plasmids in Propionibacterium acnes isolates obtained from cancerous prostatic tissue.</title>
        <authorList>
            <person name="Davidsson S."/>
            <person name="Bruggemann H."/>
        </authorList>
    </citation>
    <scope>NUCLEOTIDE SEQUENCE [LARGE SCALE GENOMIC DNA]</scope>
    <source>
        <strain evidence="1 2">09-9</strain>
    </source>
</reference>
<organism evidence="1 2">
    <name type="scientific">Cutibacterium acnes</name>
    <name type="common">Propionibacterium acnes</name>
    <dbReference type="NCBI Taxonomy" id="1747"/>
    <lineage>
        <taxon>Bacteria</taxon>
        <taxon>Bacillati</taxon>
        <taxon>Actinomycetota</taxon>
        <taxon>Actinomycetes</taxon>
        <taxon>Propionibacteriales</taxon>
        <taxon>Propionibacteriaceae</taxon>
        <taxon>Cutibacterium</taxon>
    </lineage>
</organism>
<proteinExistence type="predicted"/>
<evidence type="ECO:0000313" key="2">
    <source>
        <dbReference type="Proteomes" id="UP000223982"/>
    </source>
</evidence>